<feature type="region of interest" description="Disordered" evidence="1">
    <location>
        <begin position="148"/>
        <end position="167"/>
    </location>
</feature>
<proteinExistence type="predicted"/>
<sequence>MAWCTAVWIEENIQEEGVIPSVWVDEHYVYYPSGINVLKAYREQTSPDPSWNKFVKLKEKVRDDERELCENFDFSTSNEVENVDENEDIMSKKKKKLIPRPDLSLTYSDITNFKHFSTISHATKRPSSTPDRSSKLFHVSKKLGNMNEPLKSSLDKINKRDSPEHFDFTTSNEVENMDENEDIMSKKKKNLISRPDLNLTYPGIKNLKCFSNMSNATKRPLITHDRPSKLLLVSKKTIPENKNAPLKSSIAEIISKKAPMKSTTDSSCQIKKLNPTKLPIEEGKFQYKVLHLLTEIRDEMESIKKILKSENSSLNIVQIDTLKEFIKFDESLSDKEAEKNIKHQLSNVGGSSAYATVKAMLVKLMSNKLMSLFNLAGRSKESFRKTNLMKIIIDCAPNGLKENEVHSVVGNILKRAPDRKNGGGRHYSSAPLSSAKYDTFKDVDSENDDLQNQTEF</sequence>
<feature type="compositionally biased region" description="Basic and acidic residues" evidence="1">
    <location>
        <begin position="153"/>
        <end position="167"/>
    </location>
</feature>
<dbReference type="GeneID" id="136079794"/>
<organism evidence="2 3">
    <name type="scientific">Hydra vulgaris</name>
    <name type="common">Hydra</name>
    <name type="synonym">Hydra attenuata</name>
    <dbReference type="NCBI Taxonomy" id="6087"/>
    <lineage>
        <taxon>Eukaryota</taxon>
        <taxon>Metazoa</taxon>
        <taxon>Cnidaria</taxon>
        <taxon>Hydrozoa</taxon>
        <taxon>Hydroidolina</taxon>
        <taxon>Anthoathecata</taxon>
        <taxon>Aplanulata</taxon>
        <taxon>Hydridae</taxon>
        <taxon>Hydra</taxon>
    </lineage>
</organism>
<dbReference type="RefSeq" id="XP_065652313.1">
    <property type="nucleotide sequence ID" value="XM_065796241.1"/>
</dbReference>
<reference evidence="3" key="1">
    <citation type="submission" date="2025-08" db="UniProtKB">
        <authorList>
            <consortium name="RefSeq"/>
        </authorList>
    </citation>
    <scope>IDENTIFICATION</scope>
</reference>
<evidence type="ECO:0000256" key="1">
    <source>
        <dbReference type="SAM" id="MobiDB-lite"/>
    </source>
</evidence>
<protein>
    <submittedName>
        <fullName evidence="3">Uncharacterized protein LOC136079794</fullName>
    </submittedName>
</protein>
<gene>
    <name evidence="3" type="primary">LOC136079794</name>
</gene>
<accession>A0ABM4BT37</accession>
<evidence type="ECO:0000313" key="2">
    <source>
        <dbReference type="Proteomes" id="UP001652625"/>
    </source>
</evidence>
<keyword evidence="2" id="KW-1185">Reference proteome</keyword>
<dbReference type="Proteomes" id="UP001652625">
    <property type="component" value="Chromosome 04"/>
</dbReference>
<name>A0ABM4BT37_HYDVU</name>
<evidence type="ECO:0000313" key="3">
    <source>
        <dbReference type="RefSeq" id="XP_065652313.1"/>
    </source>
</evidence>